<protein>
    <submittedName>
        <fullName evidence="1">Uncharacterized protein</fullName>
    </submittedName>
</protein>
<dbReference type="EMBL" id="JAYRBN010000053">
    <property type="protein sequence ID" value="KAL2743841.1"/>
    <property type="molecule type" value="Genomic_DNA"/>
</dbReference>
<name>A0ABD2CFJ4_VESMC</name>
<keyword evidence="2" id="KW-1185">Reference proteome</keyword>
<accession>A0ABD2CFJ4</accession>
<reference evidence="1 2" key="1">
    <citation type="journal article" date="2024" name="Ann. Entomol. Soc. Am.">
        <title>Genomic analyses of the southern and eastern yellowjacket wasps (Hymenoptera: Vespidae) reveal evolutionary signatures of social life.</title>
        <authorList>
            <person name="Catto M.A."/>
            <person name="Caine P.B."/>
            <person name="Orr S.E."/>
            <person name="Hunt B.G."/>
            <person name="Goodisman M.A.D."/>
        </authorList>
    </citation>
    <scope>NUCLEOTIDE SEQUENCE [LARGE SCALE GENOMIC DNA]</scope>
    <source>
        <strain evidence="1">232</strain>
        <tissue evidence="1">Head and thorax</tissue>
    </source>
</reference>
<organism evidence="1 2">
    <name type="scientific">Vespula maculifrons</name>
    <name type="common">Eastern yellow jacket</name>
    <name type="synonym">Wasp</name>
    <dbReference type="NCBI Taxonomy" id="7453"/>
    <lineage>
        <taxon>Eukaryota</taxon>
        <taxon>Metazoa</taxon>
        <taxon>Ecdysozoa</taxon>
        <taxon>Arthropoda</taxon>
        <taxon>Hexapoda</taxon>
        <taxon>Insecta</taxon>
        <taxon>Pterygota</taxon>
        <taxon>Neoptera</taxon>
        <taxon>Endopterygota</taxon>
        <taxon>Hymenoptera</taxon>
        <taxon>Apocrita</taxon>
        <taxon>Aculeata</taxon>
        <taxon>Vespoidea</taxon>
        <taxon>Vespidae</taxon>
        <taxon>Vespinae</taxon>
        <taxon>Vespula</taxon>
    </lineage>
</organism>
<comment type="caution">
    <text evidence="1">The sequence shown here is derived from an EMBL/GenBank/DDBJ whole genome shotgun (WGS) entry which is preliminary data.</text>
</comment>
<sequence>MANRHEHIRTRVESCVSALCKLHVFVIVKNREEESRAEMEWFGRSILSSFSSEELEIFKGLHGCVRVVSGLRQGCPSDRLKKKRKKSTKLKMNRLRSNKNAIELLSISKD</sequence>
<evidence type="ECO:0000313" key="1">
    <source>
        <dbReference type="EMBL" id="KAL2743841.1"/>
    </source>
</evidence>
<evidence type="ECO:0000313" key="2">
    <source>
        <dbReference type="Proteomes" id="UP001607303"/>
    </source>
</evidence>
<dbReference type="Proteomes" id="UP001607303">
    <property type="component" value="Unassembled WGS sequence"/>
</dbReference>
<dbReference type="AlphaFoldDB" id="A0ABD2CFJ4"/>
<proteinExistence type="predicted"/>
<gene>
    <name evidence="1" type="ORF">V1477_007717</name>
</gene>